<evidence type="ECO:0000256" key="6">
    <source>
        <dbReference type="ARBA" id="ARBA00022723"/>
    </source>
</evidence>
<name>A0ABY0E2Q6_9BRAD</name>
<accession>A0ABY0E2Q6</accession>
<evidence type="ECO:0000259" key="12">
    <source>
        <dbReference type="Pfam" id="PF09084"/>
    </source>
</evidence>
<comment type="subunit">
    <text evidence="4">Homodimer.</text>
</comment>
<evidence type="ECO:0000256" key="1">
    <source>
        <dbReference type="ARBA" id="ARBA00003469"/>
    </source>
</evidence>
<keyword evidence="8" id="KW-0784">Thiamine biosynthesis</keyword>
<evidence type="ECO:0000256" key="8">
    <source>
        <dbReference type="ARBA" id="ARBA00022977"/>
    </source>
</evidence>
<evidence type="ECO:0000256" key="2">
    <source>
        <dbReference type="ARBA" id="ARBA00004948"/>
    </source>
</evidence>
<keyword evidence="5" id="KW-0808">Transferase</keyword>
<dbReference type="InterPro" id="IPR027939">
    <property type="entry name" value="NMT1/THI5"/>
</dbReference>
<dbReference type="SUPFAM" id="SSF53850">
    <property type="entry name" value="Periplasmic binding protein-like II"/>
    <property type="match status" value="1"/>
</dbReference>
<comment type="similarity">
    <text evidence="3">Belongs to the NMT1/THI5 family.</text>
</comment>
<reference evidence="13 14" key="1">
    <citation type="submission" date="2018-10" db="EMBL/GenBank/DDBJ databases">
        <title>Bradyrhizobium sp. nov., effective nodules isolated from peanut in China.</title>
        <authorList>
            <person name="Li Y."/>
        </authorList>
    </citation>
    <scope>NUCLEOTIDE SEQUENCE [LARGE SCALE GENOMIC DNA]</scope>
    <source>
        <strain evidence="13 14">CCBAU 53426</strain>
    </source>
</reference>
<keyword evidence="14" id="KW-1185">Reference proteome</keyword>
<sequence>MGLSRYRGRYRRRFGRLLAATLATIAALGVVFIALRPEQSSPGNAVIRSARTSLLLDGVYGARFAGELIASKRGFFASNIALAPRPDDPHFVESIARQHSIGVTTAHKFLLAAWRGVPVTAFAASYLDTSVAIFTLEGSGLRRPADLIGKRLGYRRGSEAEVIFDAMMAQLGLPRSQITKVADRDNFEALRTHEVDAILGAIDSQPDPSLDSILMNVIRPPEYGIHVPGLVYFASNDLIHSQPSIIADVLQGIIRGWQFAYSDHARSLPILLTADPGNLSSEQLSFALRQQRNLIVPTGGRIADFDESRWIALRNILIFAKLGDEGVPLAQVVNYQFLRDVYRRSPDLASPGAWREGN</sequence>
<evidence type="ECO:0000256" key="3">
    <source>
        <dbReference type="ARBA" id="ARBA00009406"/>
    </source>
</evidence>
<comment type="catalytic activity">
    <reaction evidence="11">
        <text>N(6)-(pyridoxal phosphate)-L-lysyl-[4-amino-5-hydroxymethyl-2-methylpyrimidine phosphate synthase] + L-histidyl-[4-amino-5-hydroxymethyl-2-methylpyrimidine phosphate synthase] + 2 Fe(3+) + 4 H2O = L-lysyl-[4-amino-5-hydroxymethyl-2-methylpyrimidine phosphate synthase] + (2S)-2-amino-5-hydroxy-4-oxopentanoyl-[4-amino-5-hydroxymethyl-2-methylpyrimidine phosphate synthase] + 4-amino-2-methyl-5-(phosphooxymethyl)pyrimidine + 3-oxopropanoate + 2 Fe(2+) + 2 H(+)</text>
        <dbReference type="Rhea" id="RHEA:65756"/>
        <dbReference type="Rhea" id="RHEA-COMP:16892"/>
        <dbReference type="Rhea" id="RHEA-COMP:16893"/>
        <dbReference type="Rhea" id="RHEA-COMP:16894"/>
        <dbReference type="Rhea" id="RHEA-COMP:16895"/>
        <dbReference type="ChEBI" id="CHEBI:15377"/>
        <dbReference type="ChEBI" id="CHEBI:15378"/>
        <dbReference type="ChEBI" id="CHEBI:29033"/>
        <dbReference type="ChEBI" id="CHEBI:29034"/>
        <dbReference type="ChEBI" id="CHEBI:29969"/>
        <dbReference type="ChEBI" id="CHEBI:29979"/>
        <dbReference type="ChEBI" id="CHEBI:33190"/>
        <dbReference type="ChEBI" id="CHEBI:58354"/>
        <dbReference type="ChEBI" id="CHEBI:143915"/>
        <dbReference type="ChEBI" id="CHEBI:157692"/>
    </reaction>
    <physiologicalReaction direction="left-to-right" evidence="11">
        <dbReference type="Rhea" id="RHEA:65757"/>
    </physiologicalReaction>
</comment>
<dbReference type="Pfam" id="PF09084">
    <property type="entry name" value="NMT1"/>
    <property type="match status" value="1"/>
</dbReference>
<comment type="pathway">
    <text evidence="2">Cofactor biosynthesis; thiamine diphosphate biosynthesis.</text>
</comment>
<dbReference type="InterPro" id="IPR015168">
    <property type="entry name" value="SsuA/THI5"/>
</dbReference>
<evidence type="ECO:0000256" key="7">
    <source>
        <dbReference type="ARBA" id="ARBA00022898"/>
    </source>
</evidence>
<evidence type="ECO:0000256" key="10">
    <source>
        <dbReference type="ARBA" id="ARBA00033171"/>
    </source>
</evidence>
<keyword evidence="7" id="KW-0663">Pyridoxal phosphate</keyword>
<organism evidence="13 14">
    <name type="scientific">Bradyrhizobium guangzhouense</name>
    <dbReference type="NCBI Taxonomy" id="1325095"/>
    <lineage>
        <taxon>Bacteria</taxon>
        <taxon>Pseudomonadati</taxon>
        <taxon>Pseudomonadota</taxon>
        <taxon>Alphaproteobacteria</taxon>
        <taxon>Hyphomicrobiales</taxon>
        <taxon>Nitrobacteraceae</taxon>
        <taxon>Bradyrhizobium</taxon>
    </lineage>
</organism>
<evidence type="ECO:0000256" key="9">
    <source>
        <dbReference type="ARBA" id="ARBA00023004"/>
    </source>
</evidence>
<comment type="caution">
    <text evidence="13">The sequence shown here is derived from an EMBL/GenBank/DDBJ whole genome shotgun (WGS) entry which is preliminary data.</text>
</comment>
<evidence type="ECO:0000313" key="13">
    <source>
        <dbReference type="EMBL" id="RXH09189.1"/>
    </source>
</evidence>
<feature type="domain" description="SsuA/THI5-like" evidence="12">
    <location>
        <begin position="64"/>
        <end position="263"/>
    </location>
</feature>
<evidence type="ECO:0000256" key="5">
    <source>
        <dbReference type="ARBA" id="ARBA00022679"/>
    </source>
</evidence>
<evidence type="ECO:0000313" key="14">
    <source>
        <dbReference type="Proteomes" id="UP000290401"/>
    </source>
</evidence>
<evidence type="ECO:0000256" key="11">
    <source>
        <dbReference type="ARBA" id="ARBA00048179"/>
    </source>
</evidence>
<keyword evidence="6" id="KW-0479">Metal-binding</keyword>
<dbReference type="EMBL" id="RDQZ01000026">
    <property type="protein sequence ID" value="RXH09189.1"/>
    <property type="molecule type" value="Genomic_DNA"/>
</dbReference>
<gene>
    <name evidence="13" type="ORF">EAS56_26385</name>
</gene>
<dbReference type="Gene3D" id="3.40.190.10">
    <property type="entry name" value="Periplasmic binding protein-like II"/>
    <property type="match status" value="2"/>
</dbReference>
<dbReference type="PANTHER" id="PTHR31528:SF1">
    <property type="entry name" value="4-AMINO-5-HYDROXYMETHYL-2-METHYLPYRIMIDINE PHOSPHATE SYNTHASE THI11-RELATED"/>
    <property type="match status" value="1"/>
</dbReference>
<keyword evidence="9" id="KW-0408">Iron</keyword>
<protein>
    <recommendedName>
        <fullName evidence="10">Thiamine pyrimidine synthase</fullName>
    </recommendedName>
</protein>
<evidence type="ECO:0000256" key="4">
    <source>
        <dbReference type="ARBA" id="ARBA00011738"/>
    </source>
</evidence>
<proteinExistence type="inferred from homology"/>
<dbReference type="Proteomes" id="UP000290401">
    <property type="component" value="Unassembled WGS sequence"/>
</dbReference>
<comment type="function">
    <text evidence="1">Responsible for the formation of the pyrimidine heterocycle in the thiamine biosynthesis pathway. Catalyzes the formation of hydroxymethylpyrimidine phosphate (HMP-P) from histidine and pyridoxal phosphate (PLP). The protein uses PLP and the active site histidine to form HMP-P, generating an inactive enzyme. The enzyme can only undergo a single turnover, which suggests it is a suicide enzyme.</text>
</comment>
<dbReference type="PANTHER" id="PTHR31528">
    <property type="entry name" value="4-AMINO-5-HYDROXYMETHYL-2-METHYLPYRIMIDINE PHOSPHATE SYNTHASE THI11-RELATED"/>
    <property type="match status" value="1"/>
</dbReference>